<dbReference type="InterPro" id="IPR043132">
    <property type="entry name" value="BCAT-like_C"/>
</dbReference>
<comment type="similarity">
    <text evidence="2 10">Belongs to the class-IV pyridoxal-phosphate-dependent aminotransferase family.</text>
</comment>
<keyword evidence="8 11" id="KW-0663">Pyridoxal phosphate</keyword>
<evidence type="ECO:0000313" key="14">
    <source>
        <dbReference type="Proteomes" id="UP000180194"/>
    </source>
</evidence>
<proteinExistence type="inferred from homology"/>
<dbReference type="PANTHER" id="PTHR42743">
    <property type="entry name" value="AMINO-ACID AMINOTRANSFERASE"/>
    <property type="match status" value="1"/>
</dbReference>
<evidence type="ECO:0000256" key="8">
    <source>
        <dbReference type="ARBA" id="ARBA00022898"/>
    </source>
</evidence>
<dbReference type="InterPro" id="IPR036038">
    <property type="entry name" value="Aminotransferase-like"/>
</dbReference>
<comment type="subunit">
    <text evidence="3">Homodimer.</text>
</comment>
<reference evidence="13 14" key="1">
    <citation type="submission" date="2016-07" db="EMBL/GenBank/DDBJ databases">
        <title>Bacillus oceanisediminis whole genome.</title>
        <authorList>
            <person name="Pal Y."/>
            <person name="Verma A."/>
            <person name="Mual P."/>
            <person name="Srinivasan K."/>
        </authorList>
    </citation>
    <scope>NUCLEOTIDE SEQUENCE [LARGE SCALE GENOMIC DNA]</scope>
    <source>
        <strain evidence="13 14">Bhandara28</strain>
    </source>
</reference>
<dbReference type="EC" id="2.6.1.21" evidence="4 12"/>
<dbReference type="NCBIfam" id="TIGR01121">
    <property type="entry name" value="D_amino_aminoT"/>
    <property type="match status" value="1"/>
</dbReference>
<evidence type="ECO:0000256" key="6">
    <source>
        <dbReference type="ARBA" id="ARBA00022576"/>
    </source>
</evidence>
<protein>
    <recommendedName>
        <fullName evidence="5 12">D-alanine aminotransferase</fullName>
        <ecNumber evidence="4 12">2.6.1.21</ecNumber>
    </recommendedName>
</protein>
<dbReference type="SUPFAM" id="SSF56752">
    <property type="entry name" value="D-aminoacid aminotransferase-like PLP-dependent enzymes"/>
    <property type="match status" value="1"/>
</dbReference>
<evidence type="ECO:0000256" key="1">
    <source>
        <dbReference type="ARBA" id="ARBA00001933"/>
    </source>
</evidence>
<comment type="caution">
    <text evidence="13">The sequence shown here is derived from an EMBL/GenBank/DDBJ whole genome shotgun (WGS) entry which is preliminary data.</text>
</comment>
<evidence type="ECO:0000256" key="10">
    <source>
        <dbReference type="RuleBase" id="RU004106"/>
    </source>
</evidence>
<name>A0ABX3CN80_9BACI</name>
<sequence length="283" mass="31571">MSIGFFNGEFIDIYKAVIPIEERGHQFGDGIYEVIKIIDSKPILLDEHLIRLENSASSILLELPYTIIEIKGIIMEGIHQSGLKNAEVYVQITRGVSPRNHLFPDVSASFTMTVKPSKEIPAQYYLQGISTITLRDERWANCHVKSLNLLPNVMAKQIAANSGSFEAIQVRDGKVTEGSSTNVFAVNNGIIYTTPLTSNILPGITRQAILQAAKYTQMKYLEENFTPEFLKEADEAFLTSTSVDILPIRSVDGKLIGNGNPGRITLELHQAFQRLYVTREVNK</sequence>
<comment type="cofactor">
    <cofactor evidence="1 11">
        <name>pyridoxal 5'-phosphate</name>
        <dbReference type="ChEBI" id="CHEBI:597326"/>
    </cofactor>
</comment>
<dbReference type="InterPro" id="IPR018300">
    <property type="entry name" value="Aminotrans_IV_CS"/>
</dbReference>
<keyword evidence="6" id="KW-0032">Aminotransferase</keyword>
<dbReference type="Pfam" id="PF01063">
    <property type="entry name" value="Aminotran_4"/>
    <property type="match status" value="1"/>
</dbReference>
<evidence type="ECO:0000313" key="13">
    <source>
        <dbReference type="EMBL" id="OHX44673.1"/>
    </source>
</evidence>
<keyword evidence="14" id="KW-1185">Reference proteome</keyword>
<dbReference type="InterPro" id="IPR050571">
    <property type="entry name" value="Class-IV_PLP-Dep_Aminotrnsfr"/>
</dbReference>
<dbReference type="PROSITE" id="PS00770">
    <property type="entry name" value="AA_TRANSFER_CLASS_4"/>
    <property type="match status" value="1"/>
</dbReference>
<dbReference type="EMBL" id="MBRJ01000040">
    <property type="protein sequence ID" value="OHX44673.1"/>
    <property type="molecule type" value="Genomic_DNA"/>
</dbReference>
<gene>
    <name evidence="13" type="ORF">BBV17_24485</name>
</gene>
<evidence type="ECO:0000256" key="3">
    <source>
        <dbReference type="ARBA" id="ARBA00011738"/>
    </source>
</evidence>
<dbReference type="InterPro" id="IPR001544">
    <property type="entry name" value="Aminotrans_IV"/>
</dbReference>
<organism evidence="13 14">
    <name type="scientific">Cytobacillus oceanisediminis</name>
    <dbReference type="NCBI Taxonomy" id="665099"/>
    <lineage>
        <taxon>Bacteria</taxon>
        <taxon>Bacillati</taxon>
        <taxon>Bacillota</taxon>
        <taxon>Bacilli</taxon>
        <taxon>Bacillales</taxon>
        <taxon>Bacillaceae</taxon>
        <taxon>Cytobacillus</taxon>
    </lineage>
</organism>
<dbReference type="Proteomes" id="UP000180194">
    <property type="component" value="Unassembled WGS sequence"/>
</dbReference>
<comment type="catalytic activity">
    <reaction evidence="9 12">
        <text>D-alanine + 2-oxoglutarate = D-glutamate + pyruvate</text>
        <dbReference type="Rhea" id="RHEA:15869"/>
        <dbReference type="ChEBI" id="CHEBI:15361"/>
        <dbReference type="ChEBI" id="CHEBI:16810"/>
        <dbReference type="ChEBI" id="CHEBI:29986"/>
        <dbReference type="ChEBI" id="CHEBI:57416"/>
        <dbReference type="EC" id="2.6.1.21"/>
    </reaction>
</comment>
<dbReference type="Gene3D" id="3.20.10.10">
    <property type="entry name" value="D-amino Acid Aminotransferase, subunit A, domain 2"/>
    <property type="match status" value="1"/>
</dbReference>
<dbReference type="CDD" id="cd01558">
    <property type="entry name" value="D-AAT_like"/>
    <property type="match status" value="1"/>
</dbReference>
<evidence type="ECO:0000256" key="12">
    <source>
        <dbReference type="RuleBase" id="RU004520"/>
    </source>
</evidence>
<accession>A0ABX3CN80</accession>
<dbReference type="RefSeq" id="WP_071158536.1">
    <property type="nucleotide sequence ID" value="NZ_MBRJ01000040.1"/>
</dbReference>
<evidence type="ECO:0000256" key="9">
    <source>
        <dbReference type="ARBA" id="ARBA00047911"/>
    </source>
</evidence>
<dbReference type="PANTHER" id="PTHR42743:SF10">
    <property type="entry name" value="D-ALANINE AMINOTRANSFERASE"/>
    <property type="match status" value="1"/>
</dbReference>
<evidence type="ECO:0000256" key="11">
    <source>
        <dbReference type="RuleBase" id="RU004516"/>
    </source>
</evidence>
<evidence type="ECO:0000256" key="2">
    <source>
        <dbReference type="ARBA" id="ARBA00009320"/>
    </source>
</evidence>
<evidence type="ECO:0000256" key="7">
    <source>
        <dbReference type="ARBA" id="ARBA00022679"/>
    </source>
</evidence>
<evidence type="ECO:0000256" key="4">
    <source>
        <dbReference type="ARBA" id="ARBA00012874"/>
    </source>
</evidence>
<comment type="function">
    <text evidence="12">Acts on the D-isomers of alanine, leucine, aspartate, glutamate, aminobutyrate, norvaline and asparagine. The enzyme transfers an amino group from a substrate D-amino acid to the pyridoxal phosphate cofactor to form pyridoxamine and an alpha-keto acid in the first half-reaction.</text>
</comment>
<dbReference type="Gene3D" id="3.30.470.10">
    <property type="match status" value="1"/>
</dbReference>
<dbReference type="InterPro" id="IPR005784">
    <property type="entry name" value="D_amino_transT"/>
</dbReference>
<evidence type="ECO:0000256" key="5">
    <source>
        <dbReference type="ARBA" id="ARBA00021779"/>
    </source>
</evidence>
<dbReference type="InterPro" id="IPR043131">
    <property type="entry name" value="BCAT-like_N"/>
</dbReference>
<keyword evidence="7" id="KW-0808">Transferase</keyword>